<protein>
    <submittedName>
        <fullName evidence="2">EthD family reductase</fullName>
    </submittedName>
</protein>
<evidence type="ECO:0000259" key="1">
    <source>
        <dbReference type="Pfam" id="PF07110"/>
    </source>
</evidence>
<dbReference type="PANTHER" id="PTHR40260:SF2">
    <property type="entry name" value="BLR8190 PROTEIN"/>
    <property type="match status" value="1"/>
</dbReference>
<dbReference type="PANTHER" id="PTHR40260">
    <property type="entry name" value="BLR8190 PROTEIN"/>
    <property type="match status" value="1"/>
</dbReference>
<evidence type="ECO:0000313" key="2">
    <source>
        <dbReference type="EMBL" id="GAA4791959.1"/>
    </source>
</evidence>
<dbReference type="EMBL" id="BAABHO010000021">
    <property type="protein sequence ID" value="GAA4791959.1"/>
    <property type="molecule type" value="Genomic_DNA"/>
</dbReference>
<dbReference type="InterPro" id="IPR011008">
    <property type="entry name" value="Dimeric_a/b-barrel"/>
</dbReference>
<evidence type="ECO:0000313" key="3">
    <source>
        <dbReference type="Proteomes" id="UP001500928"/>
    </source>
</evidence>
<sequence length="98" mass="10702">MHILTVLYNHPDDPAAFDKHYQGTHAPLVDPIPGVKSFTYRHCASMDENPPPYYLIAEVAFDSLEDLQAGMGSEAGQNAVNDVPNFAQAGVTMFVAHD</sequence>
<keyword evidence="3" id="KW-1185">Reference proteome</keyword>
<organism evidence="2 3">
    <name type="scientific">Actinomycetospora chlora</name>
    <dbReference type="NCBI Taxonomy" id="663608"/>
    <lineage>
        <taxon>Bacteria</taxon>
        <taxon>Bacillati</taxon>
        <taxon>Actinomycetota</taxon>
        <taxon>Actinomycetes</taxon>
        <taxon>Pseudonocardiales</taxon>
        <taxon>Pseudonocardiaceae</taxon>
        <taxon>Actinomycetospora</taxon>
    </lineage>
</organism>
<feature type="domain" description="EthD" evidence="1">
    <location>
        <begin position="13"/>
        <end position="88"/>
    </location>
</feature>
<comment type="caution">
    <text evidence="2">The sequence shown here is derived from an EMBL/GenBank/DDBJ whole genome shotgun (WGS) entry which is preliminary data.</text>
</comment>
<dbReference type="Pfam" id="PF07110">
    <property type="entry name" value="EthD"/>
    <property type="match status" value="1"/>
</dbReference>
<dbReference type="InterPro" id="IPR009799">
    <property type="entry name" value="EthD_dom"/>
</dbReference>
<dbReference type="NCBIfam" id="TIGR02118">
    <property type="entry name" value="EthD family reductase"/>
    <property type="match status" value="1"/>
</dbReference>
<dbReference type="Proteomes" id="UP001500928">
    <property type="component" value="Unassembled WGS sequence"/>
</dbReference>
<accession>A0ABP9BAN6</accession>
<dbReference type="Gene3D" id="3.30.70.100">
    <property type="match status" value="1"/>
</dbReference>
<proteinExistence type="predicted"/>
<gene>
    <name evidence="2" type="ORF">GCM10023200_29040</name>
</gene>
<name>A0ABP9BAN6_9PSEU</name>
<reference evidence="3" key="1">
    <citation type="journal article" date="2019" name="Int. J. Syst. Evol. Microbiol.">
        <title>The Global Catalogue of Microorganisms (GCM) 10K type strain sequencing project: providing services to taxonomists for standard genome sequencing and annotation.</title>
        <authorList>
            <consortium name="The Broad Institute Genomics Platform"/>
            <consortium name="The Broad Institute Genome Sequencing Center for Infectious Disease"/>
            <person name="Wu L."/>
            <person name="Ma J."/>
        </authorList>
    </citation>
    <scope>NUCLEOTIDE SEQUENCE [LARGE SCALE GENOMIC DNA]</scope>
    <source>
        <strain evidence="3">JCM 17979</strain>
    </source>
</reference>
<dbReference type="SUPFAM" id="SSF54909">
    <property type="entry name" value="Dimeric alpha+beta barrel"/>
    <property type="match status" value="1"/>
</dbReference>
<dbReference type="RefSeq" id="WP_345415832.1">
    <property type="nucleotide sequence ID" value="NZ_BAABHO010000021.1"/>
</dbReference>